<dbReference type="InterPro" id="IPR000064">
    <property type="entry name" value="NLP_P60_dom"/>
</dbReference>
<keyword evidence="3" id="KW-0378">Hydrolase</keyword>
<dbReference type="PROSITE" id="PS51935">
    <property type="entry name" value="NLPC_P60"/>
    <property type="match status" value="1"/>
</dbReference>
<dbReference type="GO" id="GO:0006508">
    <property type="term" value="P:proteolysis"/>
    <property type="evidence" value="ECO:0007669"/>
    <property type="project" value="UniProtKB-KW"/>
</dbReference>
<feature type="chain" id="PRO_5003430019" evidence="6">
    <location>
        <begin position="40"/>
        <end position="607"/>
    </location>
</feature>
<keyword evidence="4" id="KW-0788">Thiol protease</keyword>
<dbReference type="Gene3D" id="3.90.1720.10">
    <property type="entry name" value="endopeptidase domain like (from Nostoc punctiforme)"/>
    <property type="match status" value="1"/>
</dbReference>
<keyword evidence="6" id="KW-0732">Signal</keyword>
<organism evidence="8 9">
    <name type="scientific">Streptomyces zinciresistens K42</name>
    <dbReference type="NCBI Taxonomy" id="700597"/>
    <lineage>
        <taxon>Bacteria</taxon>
        <taxon>Bacillati</taxon>
        <taxon>Actinomycetota</taxon>
        <taxon>Actinomycetes</taxon>
        <taxon>Kitasatosporales</taxon>
        <taxon>Streptomycetaceae</taxon>
        <taxon>Streptomyces</taxon>
    </lineage>
</organism>
<reference evidence="8 9" key="1">
    <citation type="submission" date="2011-08" db="EMBL/GenBank/DDBJ databases">
        <authorList>
            <person name="Lin Y."/>
            <person name="Hao X."/>
            <person name="Johnstone L."/>
            <person name="Miller S.J."/>
            <person name="Wei G."/>
            <person name="Rensing C."/>
        </authorList>
    </citation>
    <scope>NUCLEOTIDE SEQUENCE [LARGE SCALE GENOMIC DNA]</scope>
    <source>
        <strain evidence="8 9">K42</strain>
    </source>
</reference>
<comment type="caution">
    <text evidence="8">The sequence shown here is derived from an EMBL/GenBank/DDBJ whole genome shotgun (WGS) entry which is preliminary data.</text>
</comment>
<proteinExistence type="inferred from homology"/>
<dbReference type="AlphaFoldDB" id="G2G8Z9"/>
<feature type="region of interest" description="Disordered" evidence="5">
    <location>
        <begin position="419"/>
        <end position="461"/>
    </location>
</feature>
<dbReference type="EMBL" id="AGBF01000020">
    <property type="protein sequence ID" value="EGX60061.1"/>
    <property type="molecule type" value="Genomic_DNA"/>
</dbReference>
<dbReference type="MEROPS" id="C40.006"/>
<evidence type="ECO:0000313" key="9">
    <source>
        <dbReference type="Proteomes" id="UP000004217"/>
    </source>
</evidence>
<gene>
    <name evidence="8" type="ORF">SZN_09838</name>
</gene>
<feature type="signal peptide" evidence="6">
    <location>
        <begin position="1"/>
        <end position="39"/>
    </location>
</feature>
<dbReference type="PANTHER" id="PTHR47359">
    <property type="entry name" value="PEPTIDOGLYCAN DL-ENDOPEPTIDASE CWLO"/>
    <property type="match status" value="1"/>
</dbReference>
<dbReference type="GO" id="GO:0008234">
    <property type="term" value="F:cysteine-type peptidase activity"/>
    <property type="evidence" value="ECO:0007669"/>
    <property type="project" value="UniProtKB-KW"/>
</dbReference>
<feature type="compositionally biased region" description="Low complexity" evidence="5">
    <location>
        <begin position="159"/>
        <end position="172"/>
    </location>
</feature>
<evidence type="ECO:0000256" key="4">
    <source>
        <dbReference type="ARBA" id="ARBA00022807"/>
    </source>
</evidence>
<evidence type="ECO:0000256" key="6">
    <source>
        <dbReference type="SAM" id="SignalP"/>
    </source>
</evidence>
<feature type="compositionally biased region" description="Gly residues" evidence="5">
    <location>
        <begin position="91"/>
        <end position="101"/>
    </location>
</feature>
<feature type="region of interest" description="Disordered" evidence="5">
    <location>
        <begin position="37"/>
        <end position="111"/>
    </location>
</feature>
<dbReference type="SUPFAM" id="SSF54001">
    <property type="entry name" value="Cysteine proteinases"/>
    <property type="match status" value="1"/>
</dbReference>
<feature type="compositionally biased region" description="Polar residues" evidence="5">
    <location>
        <begin position="56"/>
        <end position="81"/>
    </location>
</feature>
<dbReference type="InterPro" id="IPR051794">
    <property type="entry name" value="PG_Endopeptidase_C40"/>
</dbReference>
<feature type="domain" description="NlpC/P60" evidence="7">
    <location>
        <begin position="491"/>
        <end position="607"/>
    </location>
</feature>
<evidence type="ECO:0000256" key="1">
    <source>
        <dbReference type="ARBA" id="ARBA00007074"/>
    </source>
</evidence>
<dbReference type="Pfam" id="PF00877">
    <property type="entry name" value="NLPC_P60"/>
    <property type="match status" value="1"/>
</dbReference>
<dbReference type="RefSeq" id="WP_007493809.1">
    <property type="nucleotide sequence ID" value="NZ_AGBF01000020.1"/>
</dbReference>
<feature type="region of interest" description="Disordered" evidence="5">
    <location>
        <begin position="335"/>
        <end position="370"/>
    </location>
</feature>
<protein>
    <submittedName>
        <fullName evidence="8">NLP/P60-family protein</fullName>
    </submittedName>
</protein>
<feature type="compositionally biased region" description="Low complexity" evidence="5">
    <location>
        <begin position="196"/>
        <end position="209"/>
    </location>
</feature>
<evidence type="ECO:0000259" key="7">
    <source>
        <dbReference type="PROSITE" id="PS51935"/>
    </source>
</evidence>
<name>G2G8Z9_9ACTN</name>
<evidence type="ECO:0000256" key="2">
    <source>
        <dbReference type="ARBA" id="ARBA00022670"/>
    </source>
</evidence>
<evidence type="ECO:0000256" key="3">
    <source>
        <dbReference type="ARBA" id="ARBA00022801"/>
    </source>
</evidence>
<sequence length="607" mass="59709">MASERPARPGASSLPGLRNSALASAALTSVALLAQTANAAPQPGDEAPSREEISRRVSSLYDQAESDTGTFNATRASSTGPRQRADRPAEGGRGAAGAGGGDGRRGDSTLDGVARQWFDMARAKLGPTVPAALPRQAAPVRPAAPRSARPATGVGGTRGETAGAAAELAAGGDLRSPRPELAAGPAAAPRTPSGGQSASTALALPAQAADPGREQSSLRSGKERNQGKLARARALMSAHTAARSNPVAAIAAPSVTDTWGGAPATAQPPAGPPWQAPEAQSAADLITRGAEPVSWAAPQAPAADAYPRADPLTGTGAFPVAGPLTSTGTFPSVNPLTGAYPAPDPLTATGTFTRTDPPTNTGTYPATDPLSGTGAFPAADPLGGTGGYPAQGPLTATGTFPAADPLTGAGSLPTADPVSGTGAFPAADPVSGTGGFPAADPVGTGSFPPPDPLTGTGSFPSADPFTGTGAFAVPGALAASGTYAAVPAPRDTRAVRALEFARAQLGKPCVWGTSGPGSYDGPGLTRAAYKAAGITLPRTAPEQATAGQGVALDRLEPGDLVLFHVGHVGIYSGGGLMIHAPGPGAAIREESVHYAGEAALHSAIRPA</sequence>
<accession>G2G8Z9</accession>
<dbReference type="PATRIC" id="fig|700597.3.peg.1917"/>
<feature type="compositionally biased region" description="Low complexity" evidence="5">
    <location>
        <begin position="130"/>
        <end position="152"/>
    </location>
</feature>
<dbReference type="PANTHER" id="PTHR47359:SF3">
    <property type="entry name" value="NLP_P60 DOMAIN-CONTAINING PROTEIN-RELATED"/>
    <property type="match status" value="1"/>
</dbReference>
<feature type="region of interest" description="Disordered" evidence="5">
    <location>
        <begin position="260"/>
        <end position="281"/>
    </location>
</feature>
<dbReference type="Proteomes" id="UP000004217">
    <property type="component" value="Unassembled WGS sequence"/>
</dbReference>
<feature type="compositionally biased region" description="Polar residues" evidence="5">
    <location>
        <begin position="348"/>
        <end position="364"/>
    </location>
</feature>
<keyword evidence="9" id="KW-1185">Reference proteome</keyword>
<dbReference type="InterPro" id="IPR038765">
    <property type="entry name" value="Papain-like_cys_pep_sf"/>
</dbReference>
<feature type="region of interest" description="Disordered" evidence="5">
    <location>
        <begin position="127"/>
        <end position="229"/>
    </location>
</feature>
<evidence type="ECO:0000313" key="8">
    <source>
        <dbReference type="EMBL" id="EGX60061.1"/>
    </source>
</evidence>
<evidence type="ECO:0000256" key="5">
    <source>
        <dbReference type="SAM" id="MobiDB-lite"/>
    </source>
</evidence>
<keyword evidence="2" id="KW-0645">Protease</keyword>
<comment type="similarity">
    <text evidence="1">Belongs to the peptidase C40 family.</text>
</comment>